<feature type="compositionally biased region" description="Basic and acidic residues" evidence="2">
    <location>
        <begin position="33"/>
        <end position="43"/>
    </location>
</feature>
<reference evidence="3 4" key="1">
    <citation type="journal article" date="2016" name="Nat. Commun.">
        <title>Extremotolerant tardigrade genome and improved radiotolerance of human cultured cells by tardigrade-unique protein.</title>
        <authorList>
            <person name="Hashimoto T."/>
            <person name="Horikawa D.D."/>
            <person name="Saito Y."/>
            <person name="Kuwahara H."/>
            <person name="Kozuka-Hata H."/>
            <person name="Shin-I T."/>
            <person name="Minakuchi Y."/>
            <person name="Ohishi K."/>
            <person name="Motoyama A."/>
            <person name="Aizu T."/>
            <person name="Enomoto A."/>
            <person name="Kondo K."/>
            <person name="Tanaka S."/>
            <person name="Hara Y."/>
            <person name="Koshikawa S."/>
            <person name="Sagara H."/>
            <person name="Miura T."/>
            <person name="Yokobori S."/>
            <person name="Miyagawa K."/>
            <person name="Suzuki Y."/>
            <person name="Kubo T."/>
            <person name="Oyama M."/>
            <person name="Kohara Y."/>
            <person name="Fujiyama A."/>
            <person name="Arakawa K."/>
            <person name="Katayama T."/>
            <person name="Toyoda A."/>
            <person name="Kunieda T."/>
        </authorList>
    </citation>
    <scope>NUCLEOTIDE SEQUENCE [LARGE SCALE GENOMIC DNA]</scope>
    <source>
        <strain evidence="3 4">YOKOZUNA-1</strain>
    </source>
</reference>
<feature type="coiled-coil region" evidence="1">
    <location>
        <begin position="172"/>
        <end position="234"/>
    </location>
</feature>
<dbReference type="EMBL" id="BDGG01000002">
    <property type="protein sequence ID" value="GAU91085.1"/>
    <property type="molecule type" value="Genomic_DNA"/>
</dbReference>
<evidence type="ECO:0000256" key="1">
    <source>
        <dbReference type="SAM" id="Coils"/>
    </source>
</evidence>
<keyword evidence="4" id="KW-1185">Reference proteome</keyword>
<feature type="region of interest" description="Disordered" evidence="2">
    <location>
        <begin position="1"/>
        <end position="116"/>
    </location>
</feature>
<keyword evidence="1" id="KW-0175">Coiled coil</keyword>
<proteinExistence type="predicted"/>
<sequence>MADPFNNELPLLTPSATLLPPVPKKSSLRRAVFGKDKIGKEKAGGGGGDTATAGRENVKFSLVEAPEDAETLPLLEGEDPSKYRQAKTSISRRTKKKQPLPPAPRPEDNDLPKYSQQLRNTGVDPAAHFQYHFSAVAYQHPRTDDDLRTNIHWKIEQIQCTRNEVSVLLYRLDDLRRMRDTKRSNVQLMEEDREQLQLSLVREMEYHLQANELMVAKEQRLKRARRRKALLDSKDQYVMQLYDHVHSELASSMRGYNQCYFTVMCELMRCLELWNGLQEAYQEASVCLRQSQQKAKQAYHATSLKYKRFKTIRETLSGDLKTLKKQGKEENINNRAYYQEVLDYEQARLGKYYDKLRCCLIQRDLRYEALLENKDILSAKVKVQIALLHKFYMQLKVLGEGAIDQFELLMETRKMGHLPFRHDTMSLLDDLPLEDDYASHLEVIELTLLGYTGTIRELDRKRECLLRDRAHLMGINPADCVPIPTPCPYVPKRIWRQ</sequence>
<evidence type="ECO:0000313" key="3">
    <source>
        <dbReference type="EMBL" id="GAU91085.1"/>
    </source>
</evidence>
<comment type="caution">
    <text evidence="3">The sequence shown here is derived from an EMBL/GenBank/DDBJ whole genome shotgun (WGS) entry which is preliminary data.</text>
</comment>
<dbReference type="AlphaFoldDB" id="A0A1D1URQ9"/>
<gene>
    <name evidence="3" type="primary">RvY_03406-1</name>
    <name evidence="3" type="synonym">RvY_03406.1</name>
    <name evidence="3" type="ORF">RvY_03406</name>
</gene>
<evidence type="ECO:0000313" key="4">
    <source>
        <dbReference type="Proteomes" id="UP000186922"/>
    </source>
</evidence>
<name>A0A1D1URQ9_RAMVA</name>
<protein>
    <submittedName>
        <fullName evidence="3">Uncharacterized protein</fullName>
    </submittedName>
</protein>
<dbReference type="Proteomes" id="UP000186922">
    <property type="component" value="Unassembled WGS sequence"/>
</dbReference>
<organism evidence="3 4">
    <name type="scientific">Ramazzottius varieornatus</name>
    <name type="common">Water bear</name>
    <name type="synonym">Tardigrade</name>
    <dbReference type="NCBI Taxonomy" id="947166"/>
    <lineage>
        <taxon>Eukaryota</taxon>
        <taxon>Metazoa</taxon>
        <taxon>Ecdysozoa</taxon>
        <taxon>Tardigrada</taxon>
        <taxon>Eutardigrada</taxon>
        <taxon>Parachela</taxon>
        <taxon>Hypsibioidea</taxon>
        <taxon>Ramazzottiidae</taxon>
        <taxon>Ramazzottius</taxon>
    </lineage>
</organism>
<feature type="compositionally biased region" description="Low complexity" evidence="2">
    <location>
        <begin position="9"/>
        <end position="19"/>
    </location>
</feature>
<dbReference type="OrthoDB" id="10066813at2759"/>
<accession>A0A1D1URQ9</accession>
<evidence type="ECO:0000256" key="2">
    <source>
        <dbReference type="SAM" id="MobiDB-lite"/>
    </source>
</evidence>